<evidence type="ECO:0000256" key="4">
    <source>
        <dbReference type="ARBA" id="ARBA00022692"/>
    </source>
</evidence>
<reference evidence="15 16" key="1">
    <citation type="submission" date="2023-03" db="EMBL/GenBank/DDBJ databases">
        <title>Bacillus Genome Sequencing.</title>
        <authorList>
            <person name="Dunlap C."/>
        </authorList>
    </citation>
    <scope>NUCLEOTIDE SEQUENCE [LARGE SCALE GENOMIC DNA]</scope>
    <source>
        <strain evidence="15 16">NRS-52</strain>
    </source>
</reference>
<keyword evidence="9 12" id="KW-0066">ATP synthesis</keyword>
<dbReference type="InterPro" id="IPR050059">
    <property type="entry name" value="ATP_synthase_B_chain"/>
</dbReference>
<sequence>MNLFSVTTIPSAIIAGLAFFILYLALSKYVFGPLFHVMEQRESRNQSRLDSANELRHEMQRLEEQRNAVLKTAALEASGLIRDALKESTAEAERVIKEAREESNQHIAEAMAELEAEKDRAIEAIQGETEELSHQIVKKLNPGRVH</sequence>
<accession>A0ABU6PT16</accession>
<evidence type="ECO:0000256" key="2">
    <source>
        <dbReference type="ARBA" id="ARBA00022448"/>
    </source>
</evidence>
<comment type="caution">
    <text evidence="15">The sequence shown here is derived from an EMBL/GenBank/DDBJ whole genome shotgun (WGS) entry which is preliminary data.</text>
</comment>
<evidence type="ECO:0000256" key="6">
    <source>
        <dbReference type="ARBA" id="ARBA00022989"/>
    </source>
</evidence>
<evidence type="ECO:0000256" key="13">
    <source>
        <dbReference type="RuleBase" id="RU003848"/>
    </source>
</evidence>
<keyword evidence="4 12" id="KW-0812">Transmembrane</keyword>
<dbReference type="PANTHER" id="PTHR33445">
    <property type="entry name" value="ATP SYNTHASE SUBUNIT B', CHLOROPLASTIC"/>
    <property type="match status" value="1"/>
</dbReference>
<dbReference type="InterPro" id="IPR005864">
    <property type="entry name" value="ATP_synth_F0_bsu_bac"/>
</dbReference>
<evidence type="ECO:0000256" key="3">
    <source>
        <dbReference type="ARBA" id="ARBA00022547"/>
    </source>
</evidence>
<evidence type="ECO:0000313" key="15">
    <source>
        <dbReference type="EMBL" id="MED5017947.1"/>
    </source>
</evidence>
<comment type="subcellular location">
    <subcellularLocation>
        <location evidence="12">Cell membrane</location>
        <topology evidence="12">Single-pass membrane protein</topology>
    </subcellularLocation>
    <subcellularLocation>
        <location evidence="11">Endomembrane system</location>
        <topology evidence="11">Single-pass membrane protein</topology>
    </subcellularLocation>
</comment>
<evidence type="ECO:0000256" key="8">
    <source>
        <dbReference type="ARBA" id="ARBA00023136"/>
    </source>
</evidence>
<comment type="similarity">
    <text evidence="1 12 13">Belongs to the ATPase B chain family.</text>
</comment>
<dbReference type="EMBL" id="JARTLD010000028">
    <property type="protein sequence ID" value="MED5017947.1"/>
    <property type="molecule type" value="Genomic_DNA"/>
</dbReference>
<dbReference type="HAMAP" id="MF_01398">
    <property type="entry name" value="ATP_synth_b_bprime"/>
    <property type="match status" value="1"/>
</dbReference>
<dbReference type="CDD" id="cd06503">
    <property type="entry name" value="ATP-synt_Fo_b"/>
    <property type="match status" value="1"/>
</dbReference>
<proteinExistence type="inferred from homology"/>
<dbReference type="Proteomes" id="UP001343257">
    <property type="component" value="Unassembled WGS sequence"/>
</dbReference>
<dbReference type="InterPro" id="IPR028987">
    <property type="entry name" value="ATP_synth_B-like_membr_sf"/>
</dbReference>
<feature type="transmembrane region" description="Helical" evidence="12">
    <location>
        <begin position="12"/>
        <end position="31"/>
    </location>
</feature>
<gene>
    <name evidence="12 15" type="primary">atpF</name>
    <name evidence="15" type="ORF">P9847_11605</name>
</gene>
<keyword evidence="6 12" id="KW-1133">Transmembrane helix</keyword>
<dbReference type="Pfam" id="PF00430">
    <property type="entry name" value="ATP-synt_B"/>
    <property type="match status" value="1"/>
</dbReference>
<feature type="coiled-coil region" evidence="14">
    <location>
        <begin position="45"/>
        <end position="131"/>
    </location>
</feature>
<keyword evidence="8 12" id="KW-0472">Membrane</keyword>
<comment type="function">
    <text evidence="12">Component of the F(0) channel, it forms part of the peripheral stalk, linking F(1) to F(0).</text>
</comment>
<evidence type="ECO:0000256" key="12">
    <source>
        <dbReference type="HAMAP-Rule" id="MF_01398"/>
    </source>
</evidence>
<dbReference type="SUPFAM" id="SSF81573">
    <property type="entry name" value="F1F0 ATP synthase subunit B, membrane domain"/>
    <property type="match status" value="1"/>
</dbReference>
<evidence type="ECO:0000313" key="16">
    <source>
        <dbReference type="Proteomes" id="UP001343257"/>
    </source>
</evidence>
<keyword evidence="14" id="KW-0175">Coiled coil</keyword>
<dbReference type="RefSeq" id="WP_328277954.1">
    <property type="nucleotide sequence ID" value="NZ_JARTLD010000028.1"/>
</dbReference>
<keyword evidence="7 12" id="KW-0406">Ion transport</keyword>
<keyword evidence="12" id="KW-1003">Cell membrane</keyword>
<protein>
    <recommendedName>
        <fullName evidence="12">ATP synthase subunit b</fullName>
    </recommendedName>
    <alternativeName>
        <fullName evidence="12">ATP synthase F(0) sector subunit b</fullName>
    </alternativeName>
    <alternativeName>
        <fullName evidence="12">ATPase subunit I</fullName>
    </alternativeName>
    <alternativeName>
        <fullName evidence="12">F-type ATPase subunit b</fullName>
        <shortName evidence="12">F-ATPase subunit b</shortName>
    </alternativeName>
</protein>
<evidence type="ECO:0000256" key="9">
    <source>
        <dbReference type="ARBA" id="ARBA00023310"/>
    </source>
</evidence>
<evidence type="ECO:0000256" key="11">
    <source>
        <dbReference type="ARBA" id="ARBA00037847"/>
    </source>
</evidence>
<evidence type="ECO:0000256" key="14">
    <source>
        <dbReference type="SAM" id="Coils"/>
    </source>
</evidence>
<evidence type="ECO:0000256" key="5">
    <source>
        <dbReference type="ARBA" id="ARBA00022781"/>
    </source>
</evidence>
<dbReference type="PANTHER" id="PTHR33445:SF2">
    <property type="entry name" value="ATP SYNTHASE SUBUNIT B', CHLOROPLASTIC"/>
    <property type="match status" value="1"/>
</dbReference>
<keyword evidence="2 12" id="KW-0813">Transport</keyword>
<comment type="subunit">
    <text evidence="12">F-type ATPases have 2 components, F(1) - the catalytic core - and F(0) - the membrane proton channel. F(1) has five subunits: alpha(3), beta(3), gamma(1), delta(1), epsilon(1). F(0) has three main subunits: a(1), b(2) and c(10-14). The alpha and beta chains form an alternating ring which encloses part of the gamma chain. F(1) is attached to F(0) by a central stalk formed by the gamma and epsilon chains, while a peripheral stalk is formed by the delta and b chains.</text>
</comment>
<evidence type="ECO:0000256" key="10">
    <source>
        <dbReference type="ARBA" id="ARBA00025198"/>
    </source>
</evidence>
<dbReference type="InterPro" id="IPR002146">
    <property type="entry name" value="ATP_synth_b/b'su_bac/chlpt"/>
</dbReference>
<keyword evidence="16" id="KW-1185">Reference proteome</keyword>
<evidence type="ECO:0000256" key="1">
    <source>
        <dbReference type="ARBA" id="ARBA00005513"/>
    </source>
</evidence>
<organism evidence="15 16">
    <name type="scientific">Paenibacillus chibensis</name>
    <dbReference type="NCBI Taxonomy" id="59846"/>
    <lineage>
        <taxon>Bacteria</taxon>
        <taxon>Bacillati</taxon>
        <taxon>Bacillota</taxon>
        <taxon>Bacilli</taxon>
        <taxon>Bacillales</taxon>
        <taxon>Paenibacillaceae</taxon>
        <taxon>Paenibacillus</taxon>
    </lineage>
</organism>
<keyword evidence="3 12" id="KW-0138">CF(0)</keyword>
<keyword evidence="5 12" id="KW-0375">Hydrogen ion transport</keyword>
<comment type="function">
    <text evidence="10 12">F(1)F(0) ATP synthase produces ATP from ADP in the presence of a proton or sodium gradient. F-type ATPases consist of two structural domains, F(1) containing the extramembraneous catalytic core and F(0) containing the membrane proton channel, linked together by a central stalk and a peripheral stalk. During catalysis, ATP synthesis in the catalytic domain of F(1) is coupled via a rotary mechanism of the central stalk subunits to proton translocation.</text>
</comment>
<name>A0ABU6PT16_9BACL</name>
<dbReference type="NCBIfam" id="TIGR01144">
    <property type="entry name" value="ATP_synt_b"/>
    <property type="match status" value="1"/>
</dbReference>
<evidence type="ECO:0000256" key="7">
    <source>
        <dbReference type="ARBA" id="ARBA00023065"/>
    </source>
</evidence>